<evidence type="ECO:0000313" key="7">
    <source>
        <dbReference type="EMBL" id="CAK9216945.1"/>
    </source>
</evidence>
<sequence>MASLKVYGKAYSANVTRVLTTLAEKNVDDYQIVPIDLLTGGNKTPEYLKLQPFGQIPAFQDGDFTLYESRAIARYISDKYEGQGTALFGKTVRDKVLVNQWLEVESQNYNPCVWKIVFECVFSQMFEGRPTNEAVVKEQLEKLEKILDVYEGQLTHHKYLAGDLFSLADLAHIPVTNNLINVAKKGELFSSRKHLNAWWEDISSRPSWQKVVQIMQAEQQEQK</sequence>
<comment type="catalytic activity">
    <reaction evidence="4">
        <text>RX + glutathione = an S-substituted glutathione + a halide anion + H(+)</text>
        <dbReference type="Rhea" id="RHEA:16437"/>
        <dbReference type="ChEBI" id="CHEBI:15378"/>
        <dbReference type="ChEBI" id="CHEBI:16042"/>
        <dbReference type="ChEBI" id="CHEBI:17792"/>
        <dbReference type="ChEBI" id="CHEBI:57925"/>
        <dbReference type="ChEBI" id="CHEBI:90779"/>
        <dbReference type="EC" id="2.5.1.18"/>
    </reaction>
</comment>
<dbReference type="InterPro" id="IPR034347">
    <property type="entry name" value="GST_Phi_C"/>
</dbReference>
<evidence type="ECO:0000256" key="2">
    <source>
        <dbReference type="ARBA" id="ARBA00012452"/>
    </source>
</evidence>
<accession>A0ABP0UCJ6</accession>
<dbReference type="InterPro" id="IPR010987">
    <property type="entry name" value="Glutathione-S-Trfase_C-like"/>
</dbReference>
<gene>
    <name evidence="7" type="ORF">CSSPTR1EN2_LOCUS13724</name>
</gene>
<name>A0ABP0UCJ6_9BRYO</name>
<dbReference type="EMBL" id="OZ019894">
    <property type="protein sequence ID" value="CAK9216945.1"/>
    <property type="molecule type" value="Genomic_DNA"/>
</dbReference>
<dbReference type="PANTHER" id="PTHR43900:SF3">
    <property type="entry name" value="GLUTATHIONE S-TRANSFERASE RHO"/>
    <property type="match status" value="1"/>
</dbReference>
<proteinExistence type="inferred from homology"/>
<dbReference type="InterPro" id="IPR036249">
    <property type="entry name" value="Thioredoxin-like_sf"/>
</dbReference>
<organism evidence="7 8">
    <name type="scientific">Sphagnum troendelagicum</name>
    <dbReference type="NCBI Taxonomy" id="128251"/>
    <lineage>
        <taxon>Eukaryota</taxon>
        <taxon>Viridiplantae</taxon>
        <taxon>Streptophyta</taxon>
        <taxon>Embryophyta</taxon>
        <taxon>Bryophyta</taxon>
        <taxon>Sphagnophytina</taxon>
        <taxon>Sphagnopsida</taxon>
        <taxon>Sphagnales</taxon>
        <taxon>Sphagnaceae</taxon>
        <taxon>Sphagnum</taxon>
    </lineage>
</organism>
<dbReference type="Gene3D" id="3.40.30.10">
    <property type="entry name" value="Glutaredoxin"/>
    <property type="match status" value="1"/>
</dbReference>
<dbReference type="Gene3D" id="1.20.1050.10">
    <property type="match status" value="1"/>
</dbReference>
<dbReference type="InterPro" id="IPR004046">
    <property type="entry name" value="GST_C"/>
</dbReference>
<keyword evidence="3" id="KW-0808">Transferase</keyword>
<evidence type="ECO:0000259" key="5">
    <source>
        <dbReference type="PROSITE" id="PS50404"/>
    </source>
</evidence>
<evidence type="ECO:0000259" key="6">
    <source>
        <dbReference type="PROSITE" id="PS50405"/>
    </source>
</evidence>
<reference evidence="7" key="1">
    <citation type="submission" date="2024-02" db="EMBL/GenBank/DDBJ databases">
        <authorList>
            <consortium name="ELIXIR-Norway"/>
            <consortium name="Elixir Norway"/>
        </authorList>
    </citation>
    <scope>NUCLEOTIDE SEQUENCE</scope>
</reference>
<dbReference type="SFLD" id="SFLDG00358">
    <property type="entry name" value="Main_(cytGST)"/>
    <property type="match status" value="1"/>
</dbReference>
<dbReference type="EC" id="2.5.1.18" evidence="2"/>
<evidence type="ECO:0000256" key="4">
    <source>
        <dbReference type="ARBA" id="ARBA00047960"/>
    </source>
</evidence>
<dbReference type="SUPFAM" id="SSF47616">
    <property type="entry name" value="GST C-terminal domain-like"/>
    <property type="match status" value="1"/>
</dbReference>
<dbReference type="PROSITE" id="PS50404">
    <property type="entry name" value="GST_NTER"/>
    <property type="match status" value="1"/>
</dbReference>
<dbReference type="CDD" id="cd03053">
    <property type="entry name" value="GST_N_Phi"/>
    <property type="match status" value="1"/>
</dbReference>
<dbReference type="SFLD" id="SFLDG01154">
    <property type="entry name" value="Main.5:_Phi-like"/>
    <property type="match status" value="1"/>
</dbReference>
<dbReference type="PROSITE" id="PS50405">
    <property type="entry name" value="GST_CTER"/>
    <property type="match status" value="1"/>
</dbReference>
<protein>
    <recommendedName>
        <fullName evidence="2">glutathione transferase</fullName>
        <ecNumber evidence="2">2.5.1.18</ecNumber>
    </recommendedName>
</protein>
<dbReference type="Pfam" id="PF00043">
    <property type="entry name" value="GST_C"/>
    <property type="match status" value="1"/>
</dbReference>
<feature type="domain" description="GST N-terminal" evidence="5">
    <location>
        <begin position="2"/>
        <end position="84"/>
    </location>
</feature>
<dbReference type="SFLD" id="SFLDS00019">
    <property type="entry name" value="Glutathione_Transferase_(cytos"/>
    <property type="match status" value="1"/>
</dbReference>
<dbReference type="Proteomes" id="UP001497512">
    <property type="component" value="Chromosome 2"/>
</dbReference>
<dbReference type="InterPro" id="IPR004045">
    <property type="entry name" value="Glutathione_S-Trfase_N"/>
</dbReference>
<dbReference type="PANTHER" id="PTHR43900">
    <property type="entry name" value="GLUTATHIONE S-TRANSFERASE RHO"/>
    <property type="match status" value="1"/>
</dbReference>
<comment type="similarity">
    <text evidence="1">Belongs to the GST superfamily. Phi family.</text>
</comment>
<dbReference type="Pfam" id="PF02798">
    <property type="entry name" value="GST_N"/>
    <property type="match status" value="1"/>
</dbReference>
<dbReference type="InterPro" id="IPR040079">
    <property type="entry name" value="Glutathione_S-Trfase"/>
</dbReference>
<evidence type="ECO:0000256" key="3">
    <source>
        <dbReference type="ARBA" id="ARBA00022679"/>
    </source>
</evidence>
<dbReference type="InterPro" id="IPR036282">
    <property type="entry name" value="Glutathione-S-Trfase_C_sf"/>
</dbReference>
<evidence type="ECO:0000313" key="8">
    <source>
        <dbReference type="Proteomes" id="UP001497512"/>
    </source>
</evidence>
<evidence type="ECO:0000256" key="1">
    <source>
        <dbReference type="ARBA" id="ARBA00010128"/>
    </source>
</evidence>
<keyword evidence="8" id="KW-1185">Reference proteome</keyword>
<feature type="domain" description="GST C-terminal" evidence="6">
    <location>
        <begin position="91"/>
        <end position="223"/>
    </location>
</feature>
<dbReference type="SUPFAM" id="SSF52833">
    <property type="entry name" value="Thioredoxin-like"/>
    <property type="match status" value="1"/>
</dbReference>
<dbReference type="CDD" id="cd03187">
    <property type="entry name" value="GST_C_Phi"/>
    <property type="match status" value="1"/>
</dbReference>